<dbReference type="GO" id="GO:0050832">
    <property type="term" value="P:defense response to fungus"/>
    <property type="evidence" value="ECO:0007669"/>
    <property type="project" value="UniProtKB-UniRule"/>
</dbReference>
<keyword evidence="8" id="KW-1015">Disulfide bond</keyword>
<evidence type="ECO:0000256" key="8">
    <source>
        <dbReference type="ARBA" id="ARBA00023157"/>
    </source>
</evidence>
<dbReference type="OMA" id="NCDERCK"/>
<name>V4LUB3_EUTSA</name>
<keyword evidence="4 9" id="KW-0929">Antimicrobial</keyword>
<reference evidence="10 11" key="1">
    <citation type="journal article" date="2013" name="Front. Plant Sci.">
        <title>The Reference Genome of the Halophytic Plant Eutrema salsugineum.</title>
        <authorList>
            <person name="Yang R."/>
            <person name="Jarvis D.E."/>
            <person name="Chen H."/>
            <person name="Beilstein M.A."/>
            <person name="Grimwood J."/>
            <person name="Jenkins J."/>
            <person name="Shu S."/>
            <person name="Prochnik S."/>
            <person name="Xin M."/>
            <person name="Ma C."/>
            <person name="Schmutz J."/>
            <person name="Wing R.A."/>
            <person name="Mitchell-Olds T."/>
            <person name="Schumaker K.S."/>
            <person name="Wang X."/>
        </authorList>
    </citation>
    <scope>NUCLEOTIDE SEQUENCE [LARGE SCALE GENOMIC DNA]</scope>
</reference>
<evidence type="ECO:0000256" key="1">
    <source>
        <dbReference type="ARBA" id="ARBA00004613"/>
    </source>
</evidence>
<dbReference type="Proteomes" id="UP000030689">
    <property type="component" value="Unassembled WGS sequence"/>
</dbReference>
<evidence type="ECO:0000313" key="11">
    <source>
        <dbReference type="Proteomes" id="UP000030689"/>
    </source>
</evidence>
<comment type="subcellular location">
    <subcellularLocation>
        <location evidence="1 9">Secreted</location>
    </subcellularLocation>
</comment>
<evidence type="ECO:0000256" key="9">
    <source>
        <dbReference type="RuleBase" id="RU367109"/>
    </source>
</evidence>
<sequence>MERITSLAFLVSLLIVFASVVNQTRANTCSEGLGTCENCDQRCKAKHGPSSQSSCDRSVGVPLCTCYYQCGPPSPTPPKICDGGAGICSQSCPDKCCDTNCAQKYKGGRGFCSSIGNYRLCQCTYPC</sequence>
<gene>
    <name evidence="10" type="ORF">EUTSA_v10026566mg</name>
</gene>
<dbReference type="AlphaFoldDB" id="V4LUB3"/>
<dbReference type="EMBL" id="KI517384">
    <property type="protein sequence ID" value="ESQ54220.1"/>
    <property type="molecule type" value="Genomic_DNA"/>
</dbReference>
<evidence type="ECO:0000256" key="6">
    <source>
        <dbReference type="ARBA" id="ARBA00022729"/>
    </source>
</evidence>
<dbReference type="Gramene" id="ESQ54220">
    <property type="protein sequence ID" value="ESQ54220"/>
    <property type="gene ID" value="EUTSA_v10026566mg"/>
</dbReference>
<accession>V4LUB3</accession>
<keyword evidence="6 9" id="KW-0732">Signal</keyword>
<feature type="signal peptide" evidence="9">
    <location>
        <begin position="1"/>
        <end position="26"/>
    </location>
</feature>
<evidence type="ECO:0000256" key="2">
    <source>
        <dbReference type="ARBA" id="ARBA00006722"/>
    </source>
</evidence>
<keyword evidence="3 9" id="KW-0964">Secreted</keyword>
<proteinExistence type="inferred from homology"/>
<protein>
    <recommendedName>
        <fullName evidence="9">Defensin-like protein</fullName>
    </recommendedName>
</protein>
<dbReference type="GO" id="GO:0005576">
    <property type="term" value="C:extracellular region"/>
    <property type="evidence" value="ECO:0007669"/>
    <property type="project" value="UniProtKB-SubCell"/>
</dbReference>
<evidence type="ECO:0000256" key="5">
    <source>
        <dbReference type="ARBA" id="ARBA00022577"/>
    </source>
</evidence>
<organism evidence="10 11">
    <name type="scientific">Eutrema salsugineum</name>
    <name type="common">Saltwater cress</name>
    <name type="synonym">Sisymbrium salsugineum</name>
    <dbReference type="NCBI Taxonomy" id="72664"/>
    <lineage>
        <taxon>Eukaryota</taxon>
        <taxon>Viridiplantae</taxon>
        <taxon>Streptophyta</taxon>
        <taxon>Embryophyta</taxon>
        <taxon>Tracheophyta</taxon>
        <taxon>Spermatophyta</taxon>
        <taxon>Magnoliopsida</taxon>
        <taxon>eudicotyledons</taxon>
        <taxon>Gunneridae</taxon>
        <taxon>Pentapetalae</taxon>
        <taxon>rosids</taxon>
        <taxon>malvids</taxon>
        <taxon>Brassicales</taxon>
        <taxon>Brassicaceae</taxon>
        <taxon>Eutremeae</taxon>
        <taxon>Eutrema</taxon>
    </lineage>
</organism>
<dbReference type="PANTHER" id="PTHR36788:SF4">
    <property type="entry name" value="DEFENSIN-LIKE PROTEIN 181-RELATED"/>
    <property type="match status" value="1"/>
</dbReference>
<evidence type="ECO:0000256" key="3">
    <source>
        <dbReference type="ARBA" id="ARBA00022525"/>
    </source>
</evidence>
<comment type="similarity">
    <text evidence="2 9">Belongs to the DEFL family.</text>
</comment>
<evidence type="ECO:0000256" key="7">
    <source>
        <dbReference type="ARBA" id="ARBA00022821"/>
    </source>
</evidence>
<dbReference type="OrthoDB" id="993238at2759"/>
<evidence type="ECO:0000313" key="10">
    <source>
        <dbReference type="EMBL" id="ESQ54220.1"/>
    </source>
</evidence>
<keyword evidence="11" id="KW-1185">Reference proteome</keyword>
<keyword evidence="7 9" id="KW-0611">Plant defense</keyword>
<dbReference type="InterPro" id="IPR039641">
    <property type="entry name" value="LCR"/>
</dbReference>
<dbReference type="GO" id="GO:0031640">
    <property type="term" value="P:killing of cells of another organism"/>
    <property type="evidence" value="ECO:0007669"/>
    <property type="project" value="UniProtKB-UniRule"/>
</dbReference>
<dbReference type="eggNOG" id="ENOG502SD1Z">
    <property type="taxonomic scope" value="Eukaryota"/>
</dbReference>
<keyword evidence="5 9" id="KW-0295">Fungicide</keyword>
<evidence type="ECO:0000256" key="4">
    <source>
        <dbReference type="ARBA" id="ARBA00022529"/>
    </source>
</evidence>
<feature type="chain" id="PRO_5027148702" description="Defensin-like protein" evidence="9">
    <location>
        <begin position="27"/>
        <end position="127"/>
    </location>
</feature>
<dbReference type="KEGG" id="eus:EUTSA_v10026566mg"/>
<dbReference type="PANTHER" id="PTHR36788">
    <property type="entry name" value="DEFENSIN-LIKE PROTEIN 183"/>
    <property type="match status" value="1"/>
</dbReference>